<proteinExistence type="predicted"/>
<comment type="caution">
    <text evidence="1">The sequence shown here is derived from an EMBL/GenBank/DDBJ whole genome shotgun (WGS) entry which is preliminary data.</text>
</comment>
<organism evidence="1 2">
    <name type="scientific">Aquamicrobium ahrensii</name>
    <dbReference type="NCBI Taxonomy" id="469551"/>
    <lineage>
        <taxon>Bacteria</taxon>
        <taxon>Pseudomonadati</taxon>
        <taxon>Pseudomonadota</taxon>
        <taxon>Alphaproteobacteria</taxon>
        <taxon>Hyphomicrobiales</taxon>
        <taxon>Phyllobacteriaceae</taxon>
        <taxon>Aquamicrobium</taxon>
    </lineage>
</organism>
<dbReference type="GO" id="GO:0006508">
    <property type="term" value="P:proteolysis"/>
    <property type="evidence" value="ECO:0007669"/>
    <property type="project" value="UniProtKB-KW"/>
</dbReference>
<dbReference type="Proteomes" id="UP001549143">
    <property type="component" value="Unassembled WGS sequence"/>
</dbReference>
<reference evidence="1 2" key="1">
    <citation type="submission" date="2024-06" db="EMBL/GenBank/DDBJ databases">
        <title>Genomic Encyclopedia of Type Strains, Phase IV (KMG-IV): sequencing the most valuable type-strain genomes for metagenomic binning, comparative biology and taxonomic classification.</title>
        <authorList>
            <person name="Goeker M."/>
        </authorList>
    </citation>
    <scope>NUCLEOTIDE SEQUENCE [LARGE SCALE GENOMIC DNA]</scope>
    <source>
        <strain evidence="1 2">DSM 19730</strain>
    </source>
</reference>
<gene>
    <name evidence="1" type="ORF">ABID44_001014</name>
</gene>
<protein>
    <submittedName>
        <fullName evidence="1">Zn-dependent protease</fullName>
    </submittedName>
</protein>
<keyword evidence="1" id="KW-0378">Hydrolase</keyword>
<evidence type="ECO:0000313" key="2">
    <source>
        <dbReference type="Proteomes" id="UP001549143"/>
    </source>
</evidence>
<sequence>MFGTRRVANRLSRNKGICRNNRALNHNLAIMLASMPSPLDLQGISRHMMGVKFGPSHA</sequence>
<evidence type="ECO:0000313" key="1">
    <source>
        <dbReference type="EMBL" id="MET3660699.1"/>
    </source>
</evidence>
<keyword evidence="1" id="KW-0645">Protease</keyword>
<name>A0ABV2KHY2_9HYPH</name>
<keyword evidence="2" id="KW-1185">Reference proteome</keyword>
<dbReference type="EMBL" id="JBEPMN010000003">
    <property type="protein sequence ID" value="MET3660699.1"/>
    <property type="molecule type" value="Genomic_DNA"/>
</dbReference>
<dbReference type="GO" id="GO:0008233">
    <property type="term" value="F:peptidase activity"/>
    <property type="evidence" value="ECO:0007669"/>
    <property type="project" value="UniProtKB-KW"/>
</dbReference>
<accession>A0ABV2KHY2</accession>